<name>A0ABD6DHN2_9EURY</name>
<proteinExistence type="predicted"/>
<protein>
    <submittedName>
        <fullName evidence="1">Proteasome assembly chaperone family protein</fullName>
    </submittedName>
</protein>
<dbReference type="InterPro" id="IPR019151">
    <property type="entry name" value="Proteasome_assmbl_chaperone_2"/>
</dbReference>
<comment type="caution">
    <text evidence="1">The sequence shown here is derived from an EMBL/GenBank/DDBJ whole genome shotgun (WGS) entry which is preliminary data.</text>
</comment>
<dbReference type="Gene3D" id="3.40.50.10900">
    <property type="entry name" value="PAC-like subunit"/>
    <property type="match status" value="1"/>
</dbReference>
<gene>
    <name evidence="1" type="ORF">ACFSBL_08615</name>
</gene>
<dbReference type="EMBL" id="JBHUDO010000002">
    <property type="protein sequence ID" value="MFD1645742.1"/>
    <property type="molecule type" value="Genomic_DNA"/>
</dbReference>
<dbReference type="Pfam" id="PF09754">
    <property type="entry name" value="PAC2"/>
    <property type="match status" value="1"/>
</dbReference>
<sequence>MATQSTEDVRFDVTHDEAVSDVVVAGFSQFGLAGLTAVDYLVEQLDLEQTGHIVAQDLPSITPFSDGAPRYSTRLLSRDDLNLTVLMSELFVPTWAAKPFARAVLDWTETNAVEEVAVLSGVPVPHGPEDHRTFYVATEDYRRERFDESEVPPMANGFLDGVNAALVERGMDSSLAVGVYVTPVHAQAPDVEAALNLLDAVSTVYDLDLDTAPLEEFAERVGRYYTELAERLDSVPERDTPDDRMYM</sequence>
<dbReference type="PANTHER" id="PTHR35610:SF3">
    <property type="entry name" value="PROTEASOME ASSEMBLY CHAPERONE FAMILY PROTEIN"/>
    <property type="match status" value="1"/>
</dbReference>
<reference evidence="1 2" key="1">
    <citation type="journal article" date="2019" name="Int. J. Syst. Evol. Microbiol.">
        <title>The Global Catalogue of Microorganisms (GCM) 10K type strain sequencing project: providing services to taxonomists for standard genome sequencing and annotation.</title>
        <authorList>
            <consortium name="The Broad Institute Genomics Platform"/>
            <consortium name="The Broad Institute Genome Sequencing Center for Infectious Disease"/>
            <person name="Wu L."/>
            <person name="Ma J."/>
        </authorList>
    </citation>
    <scope>NUCLEOTIDE SEQUENCE [LARGE SCALE GENOMIC DNA]</scope>
    <source>
        <strain evidence="1 2">CGMCC 1.10390</strain>
    </source>
</reference>
<organism evidence="1 2">
    <name type="scientific">Haloarchaeobius litoreus</name>
    <dbReference type="NCBI Taxonomy" id="755306"/>
    <lineage>
        <taxon>Archaea</taxon>
        <taxon>Methanobacteriati</taxon>
        <taxon>Methanobacteriota</taxon>
        <taxon>Stenosarchaea group</taxon>
        <taxon>Halobacteria</taxon>
        <taxon>Halobacteriales</taxon>
        <taxon>Halorubellaceae</taxon>
        <taxon>Haloarchaeobius</taxon>
    </lineage>
</organism>
<keyword evidence="1" id="KW-0647">Proteasome</keyword>
<dbReference type="GO" id="GO:0000502">
    <property type="term" value="C:proteasome complex"/>
    <property type="evidence" value="ECO:0007669"/>
    <property type="project" value="UniProtKB-KW"/>
</dbReference>
<dbReference type="SUPFAM" id="SSF159659">
    <property type="entry name" value="Cgl1923-like"/>
    <property type="match status" value="1"/>
</dbReference>
<evidence type="ECO:0000313" key="1">
    <source>
        <dbReference type="EMBL" id="MFD1645742.1"/>
    </source>
</evidence>
<dbReference type="Proteomes" id="UP001597034">
    <property type="component" value="Unassembled WGS sequence"/>
</dbReference>
<dbReference type="InterPro" id="IPR038389">
    <property type="entry name" value="PSMG2_sf"/>
</dbReference>
<dbReference type="RefSeq" id="WP_256398741.1">
    <property type="nucleotide sequence ID" value="NZ_JANHJR010000001.1"/>
</dbReference>
<dbReference type="PANTHER" id="PTHR35610">
    <property type="entry name" value="3-ISOPROPYLMALATE DEHYDRATASE-RELATED"/>
    <property type="match status" value="1"/>
</dbReference>
<dbReference type="AlphaFoldDB" id="A0ABD6DHN2"/>
<evidence type="ECO:0000313" key="2">
    <source>
        <dbReference type="Proteomes" id="UP001597034"/>
    </source>
</evidence>
<accession>A0ABD6DHN2</accession>
<keyword evidence="2" id="KW-1185">Reference proteome</keyword>